<feature type="binding site" evidence="9">
    <location>
        <position position="141"/>
    </location>
    <ligand>
        <name>Zn(2+)</name>
        <dbReference type="ChEBI" id="CHEBI:29105"/>
        <note>catalytic</note>
    </ligand>
</feature>
<keyword evidence="2 9" id="KW-0690">Ribosome biogenesis</keyword>
<feature type="binding site" evidence="9">
    <location>
        <position position="135"/>
    </location>
    <ligand>
        <name>Zn(2+)</name>
        <dbReference type="ChEBI" id="CHEBI:29105"/>
        <note>catalytic</note>
    </ligand>
</feature>
<evidence type="ECO:0000256" key="4">
    <source>
        <dbReference type="ARBA" id="ARBA00022722"/>
    </source>
</evidence>
<keyword evidence="5 9" id="KW-0479">Metal-binding</keyword>
<dbReference type="EMBL" id="FOJI01000008">
    <property type="protein sequence ID" value="SEW27494.1"/>
    <property type="molecule type" value="Genomic_DNA"/>
</dbReference>
<dbReference type="NCBIfam" id="TIGR00043">
    <property type="entry name" value="rRNA maturation RNase YbeY"/>
    <property type="match status" value="1"/>
</dbReference>
<evidence type="ECO:0000313" key="11">
    <source>
        <dbReference type="Proteomes" id="UP000199701"/>
    </source>
</evidence>
<dbReference type="GO" id="GO:0004521">
    <property type="term" value="F:RNA endonuclease activity"/>
    <property type="evidence" value="ECO:0007669"/>
    <property type="project" value="UniProtKB-UniRule"/>
</dbReference>
<dbReference type="EC" id="3.1.-.-" evidence="9"/>
<dbReference type="HAMAP" id="MF_00009">
    <property type="entry name" value="Endoribonucl_YbeY"/>
    <property type="match status" value="1"/>
</dbReference>
<dbReference type="InterPro" id="IPR002036">
    <property type="entry name" value="YbeY"/>
</dbReference>
<dbReference type="RefSeq" id="WP_092454071.1">
    <property type="nucleotide sequence ID" value="NZ_FOJI01000008.1"/>
</dbReference>
<feature type="binding site" evidence="9">
    <location>
        <position position="131"/>
    </location>
    <ligand>
        <name>Zn(2+)</name>
        <dbReference type="ChEBI" id="CHEBI:29105"/>
        <note>catalytic</note>
    </ligand>
</feature>
<evidence type="ECO:0000256" key="8">
    <source>
        <dbReference type="ARBA" id="ARBA00022833"/>
    </source>
</evidence>
<evidence type="ECO:0000256" key="2">
    <source>
        <dbReference type="ARBA" id="ARBA00022517"/>
    </source>
</evidence>
<organism evidence="10 11">
    <name type="scientific">[Clostridium] fimetarium</name>
    <dbReference type="NCBI Taxonomy" id="99656"/>
    <lineage>
        <taxon>Bacteria</taxon>
        <taxon>Bacillati</taxon>
        <taxon>Bacillota</taxon>
        <taxon>Clostridia</taxon>
        <taxon>Lachnospirales</taxon>
        <taxon>Lachnospiraceae</taxon>
    </lineage>
</organism>
<evidence type="ECO:0000256" key="3">
    <source>
        <dbReference type="ARBA" id="ARBA00022552"/>
    </source>
</evidence>
<dbReference type="GO" id="GO:0004222">
    <property type="term" value="F:metalloendopeptidase activity"/>
    <property type="evidence" value="ECO:0007669"/>
    <property type="project" value="InterPro"/>
</dbReference>
<dbReference type="InterPro" id="IPR023091">
    <property type="entry name" value="MetalPrtase_cat_dom_sf_prd"/>
</dbReference>
<keyword evidence="6 9" id="KW-0255">Endonuclease</keyword>
<evidence type="ECO:0000256" key="9">
    <source>
        <dbReference type="HAMAP-Rule" id="MF_00009"/>
    </source>
</evidence>
<evidence type="ECO:0000313" key="10">
    <source>
        <dbReference type="EMBL" id="SEW27494.1"/>
    </source>
</evidence>
<comment type="subcellular location">
    <subcellularLocation>
        <location evidence="9">Cytoplasm</location>
    </subcellularLocation>
</comment>
<dbReference type="PANTHER" id="PTHR46986">
    <property type="entry name" value="ENDORIBONUCLEASE YBEY, CHLOROPLASTIC"/>
    <property type="match status" value="1"/>
</dbReference>
<comment type="function">
    <text evidence="9">Single strand-specific metallo-endoribonuclease involved in late-stage 70S ribosome quality control and in maturation of the 3' terminus of the 16S rRNA.</text>
</comment>
<keyword evidence="3 9" id="KW-0698">rRNA processing</keyword>
<keyword evidence="9" id="KW-0963">Cytoplasm</keyword>
<dbReference type="GO" id="GO:0005737">
    <property type="term" value="C:cytoplasm"/>
    <property type="evidence" value="ECO:0007669"/>
    <property type="project" value="UniProtKB-SubCell"/>
</dbReference>
<reference evidence="10 11" key="1">
    <citation type="submission" date="2016-10" db="EMBL/GenBank/DDBJ databases">
        <authorList>
            <person name="de Groot N.N."/>
        </authorList>
    </citation>
    <scope>NUCLEOTIDE SEQUENCE [LARGE SCALE GENOMIC DNA]</scope>
    <source>
        <strain evidence="10 11">DSM 9179</strain>
    </source>
</reference>
<protein>
    <recommendedName>
        <fullName evidence="9">Endoribonuclease YbeY</fullName>
        <ecNumber evidence="9">3.1.-.-</ecNumber>
    </recommendedName>
</protein>
<dbReference type="STRING" id="99656.SAMN05421659_10891"/>
<evidence type="ECO:0000256" key="5">
    <source>
        <dbReference type="ARBA" id="ARBA00022723"/>
    </source>
</evidence>
<accession>A0A1I0QKH4</accession>
<evidence type="ECO:0000256" key="1">
    <source>
        <dbReference type="ARBA" id="ARBA00010875"/>
    </source>
</evidence>
<dbReference type="OrthoDB" id="9807740at2"/>
<dbReference type="PANTHER" id="PTHR46986:SF1">
    <property type="entry name" value="ENDORIBONUCLEASE YBEY, CHLOROPLASTIC"/>
    <property type="match status" value="1"/>
</dbReference>
<keyword evidence="11" id="KW-1185">Reference proteome</keyword>
<gene>
    <name evidence="9" type="primary">ybeY</name>
    <name evidence="10" type="ORF">SAMN05421659_10891</name>
</gene>
<keyword evidence="8 9" id="KW-0862">Zinc</keyword>
<proteinExistence type="inferred from homology"/>
<dbReference type="GO" id="GO:0006364">
    <property type="term" value="P:rRNA processing"/>
    <property type="evidence" value="ECO:0007669"/>
    <property type="project" value="UniProtKB-UniRule"/>
</dbReference>
<dbReference type="Proteomes" id="UP000199701">
    <property type="component" value="Unassembled WGS sequence"/>
</dbReference>
<dbReference type="Pfam" id="PF02130">
    <property type="entry name" value="YbeY"/>
    <property type="match status" value="1"/>
</dbReference>
<keyword evidence="4 9" id="KW-0540">Nuclease</keyword>
<dbReference type="Gene3D" id="3.40.390.30">
    <property type="entry name" value="Metalloproteases ('zincins'), catalytic domain"/>
    <property type="match status" value="1"/>
</dbReference>
<name>A0A1I0QKH4_9FIRM</name>
<comment type="similarity">
    <text evidence="1 9">Belongs to the endoribonuclease YbeY family.</text>
</comment>
<dbReference type="SUPFAM" id="SSF55486">
    <property type="entry name" value="Metalloproteases ('zincins'), catalytic domain"/>
    <property type="match status" value="1"/>
</dbReference>
<keyword evidence="7 9" id="KW-0378">Hydrolase</keyword>
<dbReference type="AlphaFoldDB" id="A0A1I0QKH4"/>
<sequence length="165" mass="19015">MTINIEYETEIELNIPYEDIIKSVINESIDYEKCPYEAEVNVILTDNNEIHQINKEHRAVDSPTDVLSFPMVDYENPSDFEGIEDKSEDYFNPDTGELMLGDIVISVEKVIEQAQQYGHSIKRELAFLVAHSMMHLFGYDHMVPAEAEIMEAKQNEVLNNLGIFR</sequence>
<comment type="cofactor">
    <cofactor evidence="9">
        <name>Zn(2+)</name>
        <dbReference type="ChEBI" id="CHEBI:29105"/>
    </cofactor>
    <text evidence="9">Binds 1 zinc ion.</text>
</comment>
<evidence type="ECO:0000256" key="7">
    <source>
        <dbReference type="ARBA" id="ARBA00022801"/>
    </source>
</evidence>
<evidence type="ECO:0000256" key="6">
    <source>
        <dbReference type="ARBA" id="ARBA00022759"/>
    </source>
</evidence>
<dbReference type="GO" id="GO:0008270">
    <property type="term" value="F:zinc ion binding"/>
    <property type="evidence" value="ECO:0007669"/>
    <property type="project" value="UniProtKB-UniRule"/>
</dbReference>